<feature type="repeat" description="Solcar" evidence="9">
    <location>
        <begin position="121"/>
        <end position="208"/>
    </location>
</feature>
<evidence type="ECO:0000256" key="8">
    <source>
        <dbReference type="ARBA" id="ARBA00023136"/>
    </source>
</evidence>
<dbReference type="InterPro" id="IPR018108">
    <property type="entry name" value="MCP_transmembrane"/>
</dbReference>
<gene>
    <name evidence="11" type="ORF">J3Q64DRAFT_1706035</name>
</gene>
<dbReference type="InterPro" id="IPR023395">
    <property type="entry name" value="MCP_dom_sf"/>
</dbReference>
<dbReference type="InterPro" id="IPR011992">
    <property type="entry name" value="EF-hand-dom_pair"/>
</dbReference>
<keyword evidence="4" id="KW-0677">Repeat</keyword>
<accession>A0ABR3BCM8</accession>
<feature type="repeat" description="Solcar" evidence="9">
    <location>
        <begin position="327"/>
        <end position="416"/>
    </location>
</feature>
<comment type="caution">
    <text evidence="11">The sequence shown here is derived from an EMBL/GenBank/DDBJ whole genome shotgun (WGS) entry which is preliminary data.</text>
</comment>
<dbReference type="PRINTS" id="PR00926">
    <property type="entry name" value="MITOCARRIER"/>
</dbReference>
<dbReference type="PANTHER" id="PTHR24089">
    <property type="entry name" value="SOLUTE CARRIER FAMILY 25"/>
    <property type="match status" value="1"/>
</dbReference>
<proteinExistence type="inferred from homology"/>
<feature type="repeat" description="Solcar" evidence="9">
    <location>
        <begin position="217"/>
        <end position="318"/>
    </location>
</feature>
<protein>
    <submittedName>
        <fullName evidence="11">Mitochondrial carrier domain-containing protein</fullName>
    </submittedName>
</protein>
<evidence type="ECO:0000256" key="3">
    <source>
        <dbReference type="ARBA" id="ARBA00022692"/>
    </source>
</evidence>
<evidence type="ECO:0000256" key="1">
    <source>
        <dbReference type="ARBA" id="ARBA00004225"/>
    </source>
</evidence>
<evidence type="ECO:0000256" key="2">
    <source>
        <dbReference type="ARBA" id="ARBA00022448"/>
    </source>
</evidence>
<dbReference type="Pfam" id="PF00153">
    <property type="entry name" value="Mito_carr"/>
    <property type="match status" value="3"/>
</dbReference>
<comment type="subcellular location">
    <subcellularLocation>
        <location evidence="1">Mitochondrion membrane</location>
        <topology evidence="1">Multi-pass membrane protein</topology>
    </subcellularLocation>
</comment>
<dbReference type="SUPFAM" id="SSF47473">
    <property type="entry name" value="EF-hand"/>
    <property type="match status" value="1"/>
</dbReference>
<name>A0ABR3BCM8_PHYBL</name>
<dbReference type="InterPro" id="IPR002067">
    <property type="entry name" value="MCP"/>
</dbReference>
<dbReference type="PROSITE" id="PS00018">
    <property type="entry name" value="EF_HAND_1"/>
    <property type="match status" value="1"/>
</dbReference>
<keyword evidence="7" id="KW-0496">Mitochondrion</keyword>
<dbReference type="SUPFAM" id="SSF103506">
    <property type="entry name" value="Mitochondrial carrier"/>
    <property type="match status" value="1"/>
</dbReference>
<evidence type="ECO:0000256" key="5">
    <source>
        <dbReference type="ARBA" id="ARBA00022837"/>
    </source>
</evidence>
<dbReference type="Gene3D" id="1.50.40.10">
    <property type="entry name" value="Mitochondrial carrier domain"/>
    <property type="match status" value="1"/>
</dbReference>
<keyword evidence="6" id="KW-1133">Transmembrane helix</keyword>
<dbReference type="PROSITE" id="PS50920">
    <property type="entry name" value="SOLCAR"/>
    <property type="match status" value="3"/>
</dbReference>
<organism evidence="11 12">
    <name type="scientific">Phycomyces blakesleeanus</name>
    <dbReference type="NCBI Taxonomy" id="4837"/>
    <lineage>
        <taxon>Eukaryota</taxon>
        <taxon>Fungi</taxon>
        <taxon>Fungi incertae sedis</taxon>
        <taxon>Mucoromycota</taxon>
        <taxon>Mucoromycotina</taxon>
        <taxon>Mucoromycetes</taxon>
        <taxon>Mucorales</taxon>
        <taxon>Phycomycetaceae</taxon>
        <taxon>Phycomyces</taxon>
    </lineage>
</organism>
<evidence type="ECO:0000256" key="6">
    <source>
        <dbReference type="ARBA" id="ARBA00022989"/>
    </source>
</evidence>
<dbReference type="EMBL" id="JBCLYO010000001">
    <property type="protein sequence ID" value="KAL0096077.1"/>
    <property type="molecule type" value="Genomic_DNA"/>
</dbReference>
<evidence type="ECO:0000256" key="4">
    <source>
        <dbReference type="ARBA" id="ARBA00022737"/>
    </source>
</evidence>
<keyword evidence="2 10" id="KW-0813">Transport</keyword>
<keyword evidence="8 9" id="KW-0472">Membrane</keyword>
<keyword evidence="12" id="KW-1185">Reference proteome</keyword>
<keyword evidence="5" id="KW-0106">Calcium</keyword>
<sequence>MLAEDSNTGGVQQLFRFLDYNKDGLIDTHDLVAVFTNPAQVHMDEHVLSGLRNKVSREPNTNQPKISLSYSEFAHLMDRHEISVEEITPKQLEQILAIMMSHSVEKPVWTLAGFWRDIAASETMKHLVAGGLAGGVSRTVVSPMERMKILFQIQGPEPAAYQGIVPTLTKMWREEGFMGFMRGNGTNVVRIVPYSASQFAAYEYFKALLMEPGKTELDTTRRLTAGAGAGVVSVASTYPLDITRTRLSVQSARIGSSMRDGGGAAGSKKLPGIIPTMVSIYKNEGGIRGLYRGLWPTTLGVAPYVALNFQCYEVLKIYLIPPEVDQSSVSRKLLCGALAGSIAQTITYPLDVLRRRMQVTGMASIEYKYTGTWDAIKTMVQKEGILSLYKGNMANYLKVAPAIGVSFVTYEWCKDAMTYNR</sequence>
<dbReference type="Gene3D" id="1.10.238.10">
    <property type="entry name" value="EF-hand"/>
    <property type="match status" value="1"/>
</dbReference>
<evidence type="ECO:0000256" key="10">
    <source>
        <dbReference type="RuleBase" id="RU000488"/>
    </source>
</evidence>
<dbReference type="InterPro" id="IPR018247">
    <property type="entry name" value="EF_Hand_1_Ca_BS"/>
</dbReference>
<evidence type="ECO:0000256" key="7">
    <source>
        <dbReference type="ARBA" id="ARBA00023128"/>
    </source>
</evidence>
<reference evidence="11 12" key="1">
    <citation type="submission" date="2024-04" db="EMBL/GenBank/DDBJ databases">
        <title>Symmetric and asymmetric DNA N6-adenine methylation regulates different biological responses in Mucorales.</title>
        <authorList>
            <consortium name="Lawrence Berkeley National Laboratory"/>
            <person name="Lax C."/>
            <person name="Mondo S.J."/>
            <person name="Osorio-Concepcion M."/>
            <person name="Muszewska A."/>
            <person name="Corrochano-Luque M."/>
            <person name="Gutierrez G."/>
            <person name="Riley R."/>
            <person name="Lipzen A."/>
            <person name="Guo J."/>
            <person name="Hundley H."/>
            <person name="Amirebrahimi M."/>
            <person name="Ng V."/>
            <person name="Lorenzo-Gutierrez D."/>
            <person name="Binder U."/>
            <person name="Yang J."/>
            <person name="Song Y."/>
            <person name="Canovas D."/>
            <person name="Navarro E."/>
            <person name="Freitag M."/>
            <person name="Gabaldon T."/>
            <person name="Grigoriev I.V."/>
            <person name="Corrochano L.M."/>
            <person name="Nicolas F.E."/>
            <person name="Garre V."/>
        </authorList>
    </citation>
    <scope>NUCLEOTIDE SEQUENCE [LARGE SCALE GENOMIC DNA]</scope>
    <source>
        <strain evidence="11 12">L51</strain>
    </source>
</reference>
<comment type="similarity">
    <text evidence="10">Belongs to the mitochondrial carrier (TC 2.A.29) family.</text>
</comment>
<keyword evidence="3 9" id="KW-0812">Transmembrane</keyword>
<evidence type="ECO:0000313" key="12">
    <source>
        <dbReference type="Proteomes" id="UP001448207"/>
    </source>
</evidence>
<evidence type="ECO:0000313" key="11">
    <source>
        <dbReference type="EMBL" id="KAL0096077.1"/>
    </source>
</evidence>
<evidence type="ECO:0000256" key="9">
    <source>
        <dbReference type="PROSITE-ProRule" id="PRU00282"/>
    </source>
</evidence>
<dbReference type="Proteomes" id="UP001448207">
    <property type="component" value="Unassembled WGS sequence"/>
</dbReference>